<protein>
    <submittedName>
        <fullName evidence="9">3-deoxy-D-manno-octulosonate 8-phosphatase</fullName>
    </submittedName>
</protein>
<dbReference type="SFLD" id="SFLDS00003">
    <property type="entry name" value="Haloacid_Dehalogenase"/>
    <property type="match status" value="1"/>
</dbReference>
<comment type="similarity">
    <text evidence="2">Belongs to the KdsC family.</text>
</comment>
<sequence>MTCTASEITTKMKQIKLLLLDVDGVLTDGSITYTDTGAEIKTFNVRDGAGIRLLMKAGITVGIVTGRRSEALLHRCKNLGIDLIFDGVVDKADVLDAVLEQTGTRSSEVAFMGDDLLDISMMRRVGLSIAVSDAHDTVLEGADMVTERKGGAGAVREASEAILKARGLWEKTVARFL</sequence>
<feature type="binding site" evidence="8">
    <location>
        <position position="21"/>
    </location>
    <ligand>
        <name>Mg(2+)</name>
        <dbReference type="ChEBI" id="CHEBI:18420"/>
    </ligand>
</feature>
<dbReference type="InterPro" id="IPR050793">
    <property type="entry name" value="CMP-NeuNAc_synthase"/>
</dbReference>
<dbReference type="InterPro" id="IPR023214">
    <property type="entry name" value="HAD_sf"/>
</dbReference>
<keyword evidence="5" id="KW-0378">Hydrolase</keyword>
<dbReference type="SFLD" id="SFLDG01138">
    <property type="entry name" value="C1.6.2:_Deoxy-d-mannose-octulo"/>
    <property type="match status" value="1"/>
</dbReference>
<dbReference type="InterPro" id="IPR006549">
    <property type="entry name" value="HAD-SF_hydro_IIIA"/>
</dbReference>
<dbReference type="Proteomes" id="UP000663722">
    <property type="component" value="Chromosome"/>
</dbReference>
<feature type="binding site" evidence="7">
    <location>
        <position position="23"/>
    </location>
    <ligand>
        <name>substrate</name>
    </ligand>
</feature>
<comment type="subunit">
    <text evidence="3">Homotetramer.</text>
</comment>
<dbReference type="GO" id="GO:0046872">
    <property type="term" value="F:metal ion binding"/>
    <property type="evidence" value="ECO:0007669"/>
    <property type="project" value="UniProtKB-KW"/>
</dbReference>
<dbReference type="InterPro" id="IPR036412">
    <property type="entry name" value="HAD-like_sf"/>
</dbReference>
<reference evidence="9" key="1">
    <citation type="journal article" date="2021" name="Microb. Physiol.">
        <title>Proteogenomic Insights into the Physiology of Marine, Sulfate-Reducing, Filamentous Desulfonema limicola and Desulfonema magnum.</title>
        <authorList>
            <person name="Schnaars V."/>
            <person name="Wohlbrand L."/>
            <person name="Scheve S."/>
            <person name="Hinrichs C."/>
            <person name="Reinhardt R."/>
            <person name="Rabus R."/>
        </authorList>
    </citation>
    <scope>NUCLEOTIDE SEQUENCE</scope>
    <source>
        <strain evidence="9">4be13</strain>
    </source>
</reference>
<dbReference type="PANTHER" id="PTHR21485:SF3">
    <property type="entry name" value="N-ACYLNEURAMINATE CYTIDYLYLTRANSFERASE"/>
    <property type="match status" value="1"/>
</dbReference>
<dbReference type="SUPFAM" id="SSF56784">
    <property type="entry name" value="HAD-like"/>
    <property type="match status" value="1"/>
</dbReference>
<feature type="binding site" evidence="7">
    <location>
        <position position="75"/>
    </location>
    <ligand>
        <name>substrate</name>
    </ligand>
</feature>
<feature type="binding site" evidence="7">
    <location>
        <position position="52"/>
    </location>
    <ligand>
        <name>substrate</name>
    </ligand>
</feature>
<evidence type="ECO:0000313" key="10">
    <source>
        <dbReference type="Proteomes" id="UP000663722"/>
    </source>
</evidence>
<dbReference type="Pfam" id="PF08282">
    <property type="entry name" value="Hydrolase_3"/>
    <property type="match status" value="1"/>
</dbReference>
<evidence type="ECO:0000313" key="9">
    <source>
        <dbReference type="EMBL" id="QTA86444.1"/>
    </source>
</evidence>
<dbReference type="NCBIfam" id="TIGR01662">
    <property type="entry name" value="HAD-SF-IIIA"/>
    <property type="match status" value="1"/>
</dbReference>
<keyword evidence="10" id="KW-1185">Reference proteome</keyword>
<evidence type="ECO:0000256" key="7">
    <source>
        <dbReference type="PIRSR" id="PIRSR006118-1"/>
    </source>
</evidence>
<accession>A0A975GM94</accession>
<dbReference type="Gene3D" id="3.40.50.1000">
    <property type="entry name" value="HAD superfamily/HAD-like"/>
    <property type="match status" value="1"/>
</dbReference>
<evidence type="ECO:0000256" key="2">
    <source>
        <dbReference type="ARBA" id="ARBA00005893"/>
    </source>
</evidence>
<dbReference type="NCBIfam" id="TIGR01670">
    <property type="entry name" value="KdsC-phosphatas"/>
    <property type="match status" value="1"/>
</dbReference>
<keyword evidence="4 8" id="KW-0479">Metal-binding</keyword>
<dbReference type="KEGG" id="dmm:dnm_024680"/>
<evidence type="ECO:0000256" key="6">
    <source>
        <dbReference type="ARBA" id="ARBA00022842"/>
    </source>
</evidence>
<evidence type="ECO:0000256" key="8">
    <source>
        <dbReference type="PIRSR" id="PIRSR006118-2"/>
    </source>
</evidence>
<keyword evidence="6 8" id="KW-0460">Magnesium</keyword>
<comment type="cofactor">
    <cofactor evidence="1 8">
        <name>Mg(2+)</name>
        <dbReference type="ChEBI" id="CHEBI:18420"/>
    </cofactor>
</comment>
<evidence type="ECO:0000256" key="5">
    <source>
        <dbReference type="ARBA" id="ARBA00022801"/>
    </source>
</evidence>
<feature type="binding site" evidence="7">
    <location>
        <position position="91"/>
    </location>
    <ligand>
        <name>substrate</name>
    </ligand>
</feature>
<organism evidence="9 10">
    <name type="scientific">Desulfonema magnum</name>
    <dbReference type="NCBI Taxonomy" id="45655"/>
    <lineage>
        <taxon>Bacteria</taxon>
        <taxon>Pseudomonadati</taxon>
        <taxon>Thermodesulfobacteriota</taxon>
        <taxon>Desulfobacteria</taxon>
        <taxon>Desulfobacterales</taxon>
        <taxon>Desulfococcaceae</taxon>
        <taxon>Desulfonema</taxon>
    </lineage>
</organism>
<evidence type="ECO:0000256" key="1">
    <source>
        <dbReference type="ARBA" id="ARBA00001946"/>
    </source>
</evidence>
<dbReference type="EMBL" id="CP061800">
    <property type="protein sequence ID" value="QTA86444.1"/>
    <property type="molecule type" value="Genomic_DNA"/>
</dbReference>
<dbReference type="GO" id="GO:0008781">
    <property type="term" value="F:N-acylneuraminate cytidylyltransferase activity"/>
    <property type="evidence" value="ECO:0007669"/>
    <property type="project" value="TreeGrafter"/>
</dbReference>
<name>A0A975GM94_9BACT</name>
<dbReference type="InterPro" id="IPR010023">
    <property type="entry name" value="KdsC_fam"/>
</dbReference>
<dbReference type="SFLD" id="SFLDG01136">
    <property type="entry name" value="C1.6:_Phosphoserine_Phosphatas"/>
    <property type="match status" value="1"/>
</dbReference>
<dbReference type="PANTHER" id="PTHR21485">
    <property type="entry name" value="HAD SUPERFAMILY MEMBERS CMAS AND KDSC"/>
    <property type="match status" value="1"/>
</dbReference>
<evidence type="ECO:0000256" key="3">
    <source>
        <dbReference type="ARBA" id="ARBA00011881"/>
    </source>
</evidence>
<dbReference type="PIRSF" id="PIRSF006118">
    <property type="entry name" value="KDO8-P_Ptase"/>
    <property type="match status" value="1"/>
</dbReference>
<gene>
    <name evidence="9" type="primary">kdsC</name>
    <name evidence="9" type="ORF">dnm_024680</name>
</gene>
<feature type="binding site" evidence="8">
    <location>
        <position position="114"/>
    </location>
    <ligand>
        <name>Mg(2+)</name>
        <dbReference type="ChEBI" id="CHEBI:18420"/>
    </ligand>
</feature>
<dbReference type="RefSeq" id="WP_246556242.1">
    <property type="nucleotide sequence ID" value="NZ_CP061800.1"/>
</dbReference>
<dbReference type="AlphaFoldDB" id="A0A975GM94"/>
<proteinExistence type="inferred from homology"/>
<evidence type="ECO:0000256" key="4">
    <source>
        <dbReference type="ARBA" id="ARBA00022723"/>
    </source>
</evidence>
<dbReference type="GO" id="GO:0016788">
    <property type="term" value="F:hydrolase activity, acting on ester bonds"/>
    <property type="evidence" value="ECO:0007669"/>
    <property type="project" value="InterPro"/>
</dbReference>
<dbReference type="FunFam" id="3.40.50.1000:FF:000029">
    <property type="entry name" value="3-deoxy-D-manno-octulosonate 8-phosphate phosphatase KdsC"/>
    <property type="match status" value="1"/>
</dbReference>
<feature type="binding site" evidence="7">
    <location>
        <position position="67"/>
    </location>
    <ligand>
        <name>substrate</name>
    </ligand>
</feature>